<keyword evidence="4" id="KW-0964">Secreted</keyword>
<evidence type="ECO:0000256" key="1">
    <source>
        <dbReference type="ARBA" id="ARBA00004236"/>
    </source>
</evidence>
<evidence type="ECO:0000256" key="8">
    <source>
        <dbReference type="ARBA" id="ARBA00023180"/>
    </source>
</evidence>
<keyword evidence="9" id="KW-0812">Transmembrane</keyword>
<dbReference type="InterPro" id="IPR045860">
    <property type="entry name" value="Snake_toxin-like_sf"/>
</dbReference>
<keyword evidence="11" id="KW-1185">Reference proteome</keyword>
<gene>
    <name evidence="12" type="primary">LOC107112922</name>
</gene>
<dbReference type="PANTHER" id="PTHR16983">
    <property type="entry name" value="UPAR/LY6 DOMAIN-CONTAINING PROTEIN"/>
    <property type="match status" value="1"/>
</dbReference>
<proteinExistence type="predicted"/>
<evidence type="ECO:0000256" key="7">
    <source>
        <dbReference type="ARBA" id="ARBA00023157"/>
    </source>
</evidence>
<evidence type="ECO:0000256" key="6">
    <source>
        <dbReference type="ARBA" id="ARBA00023136"/>
    </source>
</evidence>
<dbReference type="Pfam" id="PF00087">
    <property type="entry name" value="Toxin_TOLIP"/>
    <property type="match status" value="1"/>
</dbReference>
<evidence type="ECO:0000256" key="9">
    <source>
        <dbReference type="SAM" id="Phobius"/>
    </source>
</evidence>
<dbReference type="InterPro" id="IPR018363">
    <property type="entry name" value="CD59_antigen_CS"/>
</dbReference>
<sequence>HALQCYSCRDPVSADKCLDIVNCTANDTMCRTEMHSREDVYPFQGDYTVKRACSSKCIPSGEDDIGLTRPVSCCNTDLCNHDGAAGLHISYITVGFSAASFFLFLRTGL</sequence>
<dbReference type="RefSeq" id="XP_015269617.1">
    <property type="nucleotide sequence ID" value="XM_015414131.1"/>
</dbReference>
<keyword evidence="6 9" id="KW-0472">Membrane</keyword>
<feature type="domain" description="UPAR/Ly6" evidence="10">
    <location>
        <begin position="3"/>
        <end position="90"/>
    </location>
</feature>
<dbReference type="SMART" id="SM00134">
    <property type="entry name" value="LU"/>
    <property type="match status" value="1"/>
</dbReference>
<name>A0ABM1K7D0_GEKJA</name>
<protein>
    <submittedName>
        <fullName evidence="12">Ly6/PLAUR domain-containing protein 2-like</fullName>
    </submittedName>
</protein>
<organism evidence="11 12">
    <name type="scientific">Gekko japonicus</name>
    <name type="common">Schlegel's Japanese gecko</name>
    <dbReference type="NCBI Taxonomy" id="146911"/>
    <lineage>
        <taxon>Eukaryota</taxon>
        <taxon>Metazoa</taxon>
        <taxon>Chordata</taxon>
        <taxon>Craniata</taxon>
        <taxon>Vertebrata</taxon>
        <taxon>Euteleostomi</taxon>
        <taxon>Lepidosauria</taxon>
        <taxon>Squamata</taxon>
        <taxon>Bifurcata</taxon>
        <taxon>Gekkota</taxon>
        <taxon>Gekkonidae</taxon>
        <taxon>Gekkoninae</taxon>
        <taxon>Gekko</taxon>
    </lineage>
</organism>
<dbReference type="PANTHER" id="PTHR16983:SF16">
    <property type="entry name" value="UPAR_LY6 DOMAIN-CONTAINING PROTEIN"/>
    <property type="match status" value="1"/>
</dbReference>
<evidence type="ECO:0000313" key="12">
    <source>
        <dbReference type="RefSeq" id="XP_015269617.1"/>
    </source>
</evidence>
<keyword evidence="8" id="KW-0325">Glycoprotein</keyword>
<evidence type="ECO:0000259" key="10">
    <source>
        <dbReference type="SMART" id="SM00134"/>
    </source>
</evidence>
<dbReference type="InterPro" id="IPR035076">
    <property type="entry name" value="Toxin/TOLIP"/>
</dbReference>
<evidence type="ECO:0000256" key="5">
    <source>
        <dbReference type="ARBA" id="ARBA00022729"/>
    </source>
</evidence>
<evidence type="ECO:0000256" key="4">
    <source>
        <dbReference type="ARBA" id="ARBA00022525"/>
    </source>
</evidence>
<accession>A0ABM1K7D0</accession>
<keyword evidence="9" id="KW-1133">Transmembrane helix</keyword>
<dbReference type="Gene3D" id="2.10.60.10">
    <property type="entry name" value="CD59"/>
    <property type="match status" value="1"/>
</dbReference>
<evidence type="ECO:0000313" key="11">
    <source>
        <dbReference type="Proteomes" id="UP000694871"/>
    </source>
</evidence>
<evidence type="ECO:0000256" key="2">
    <source>
        <dbReference type="ARBA" id="ARBA00004613"/>
    </source>
</evidence>
<dbReference type="GeneID" id="107112922"/>
<keyword evidence="5" id="KW-0732">Signal</keyword>
<keyword evidence="3" id="KW-1003">Cell membrane</keyword>
<dbReference type="InterPro" id="IPR016054">
    <property type="entry name" value="LY6_UPA_recep-like"/>
</dbReference>
<evidence type="ECO:0000256" key="3">
    <source>
        <dbReference type="ARBA" id="ARBA00022475"/>
    </source>
</evidence>
<feature type="non-terminal residue" evidence="12">
    <location>
        <position position="1"/>
    </location>
</feature>
<dbReference type="InterPro" id="IPR051110">
    <property type="entry name" value="Ly-6/neurotoxin-like_GPI-ap"/>
</dbReference>
<feature type="transmembrane region" description="Helical" evidence="9">
    <location>
        <begin position="85"/>
        <end position="105"/>
    </location>
</feature>
<reference evidence="12" key="1">
    <citation type="submission" date="2025-08" db="UniProtKB">
        <authorList>
            <consortium name="RefSeq"/>
        </authorList>
    </citation>
    <scope>IDENTIFICATION</scope>
</reference>
<dbReference type="SUPFAM" id="SSF57302">
    <property type="entry name" value="Snake toxin-like"/>
    <property type="match status" value="1"/>
</dbReference>
<comment type="subcellular location">
    <subcellularLocation>
        <location evidence="1">Cell membrane</location>
    </subcellularLocation>
    <subcellularLocation>
        <location evidence="2">Secreted</location>
    </subcellularLocation>
</comment>
<keyword evidence="7" id="KW-1015">Disulfide bond</keyword>
<dbReference type="Proteomes" id="UP000694871">
    <property type="component" value="Unplaced"/>
</dbReference>
<dbReference type="PROSITE" id="PS00983">
    <property type="entry name" value="LY6_UPAR"/>
    <property type="match status" value="1"/>
</dbReference>